<accession>A0ABR9RQG9</accession>
<feature type="region of interest" description="Disordered" evidence="3">
    <location>
        <begin position="140"/>
        <end position="174"/>
    </location>
</feature>
<organism evidence="4 5">
    <name type="scientific">Nocardioides malaquae</name>
    <dbReference type="NCBI Taxonomy" id="2773426"/>
    <lineage>
        <taxon>Bacteria</taxon>
        <taxon>Bacillati</taxon>
        <taxon>Actinomycetota</taxon>
        <taxon>Actinomycetes</taxon>
        <taxon>Propionibacteriales</taxon>
        <taxon>Nocardioidaceae</taxon>
        <taxon>Nocardioides</taxon>
    </lineage>
</organism>
<evidence type="ECO:0000256" key="3">
    <source>
        <dbReference type="SAM" id="MobiDB-lite"/>
    </source>
</evidence>
<comment type="caution">
    <text evidence="4">The sequence shown here is derived from an EMBL/GenBank/DDBJ whole genome shotgun (WGS) entry which is preliminary data.</text>
</comment>
<dbReference type="SUPFAM" id="SSF52540">
    <property type="entry name" value="P-loop containing nucleoside triphosphate hydrolases"/>
    <property type="match status" value="1"/>
</dbReference>
<name>A0ABR9RQG9_9ACTN</name>
<keyword evidence="1" id="KW-0547">Nucleotide-binding</keyword>
<dbReference type="InterPro" id="IPR050625">
    <property type="entry name" value="ParA/MinD_ATPase"/>
</dbReference>
<keyword evidence="5" id="KW-1185">Reference proteome</keyword>
<protein>
    <recommendedName>
        <fullName evidence="6">CobQ/CobB/MinD/ParA nucleotide binding domain-containing protein</fullName>
    </recommendedName>
</protein>
<dbReference type="InterPro" id="IPR027417">
    <property type="entry name" value="P-loop_NTPase"/>
</dbReference>
<dbReference type="PANTHER" id="PTHR43384">
    <property type="entry name" value="SEPTUM SITE-DETERMINING PROTEIN MIND HOMOLOG, CHLOROPLASTIC-RELATED"/>
    <property type="match status" value="1"/>
</dbReference>
<keyword evidence="2" id="KW-0067">ATP-binding</keyword>
<evidence type="ECO:0000313" key="4">
    <source>
        <dbReference type="EMBL" id="MBE7323817.1"/>
    </source>
</evidence>
<dbReference type="Proteomes" id="UP000756387">
    <property type="component" value="Unassembled WGS sequence"/>
</dbReference>
<dbReference type="Gene3D" id="3.40.50.300">
    <property type="entry name" value="P-loop containing nucleotide triphosphate hydrolases"/>
    <property type="match status" value="1"/>
</dbReference>
<sequence>MATRSPRSSPPVAAAASWSWGGADVRCVLVLASGAAWESGALEVLGEASGLVVLKRCVDVDDLMATAATQQADLAVVCAEAPGLDGSAVRALARHGVGVVAVTPQLAREDQAARLAHAGVAATVVQTELSTLPGTLLALGDQTSGPEAVRVPEPRAPGPPTPEDVAEAGAEPPTAPGRVVVVWGPAGAPGRTTVATALAGELASRARPTLLVDADPHACVGQHLGVLDQVSGLLVAARGSSASLGERLPSAARRVDDHLAVLTGLPRPERQHEVREGVLGEVLEVARERGDVVVDTGAELTSAQGWREGTLGLALEALEAADEVVVVGAADPVGLARLARGLVELREEWGETPVRVVVNRMRPSLGWSRSDVQGMVDGLARVRSLHFLPDDRVAVDRALVAGRSVAAERASAVAGGVRELVDAVWPDTAGAVPADARGRRGRLSLRRAGTAHPR</sequence>
<proteinExistence type="predicted"/>
<dbReference type="RefSeq" id="WP_193637149.1">
    <property type="nucleotide sequence ID" value="NZ_JADCSA010000003.1"/>
</dbReference>
<reference evidence="4 5" key="1">
    <citation type="submission" date="2020-10" db="EMBL/GenBank/DDBJ databases">
        <title>Nocardioides sp. isolated from sludge.</title>
        <authorList>
            <person name="Zhang X."/>
        </authorList>
    </citation>
    <scope>NUCLEOTIDE SEQUENCE [LARGE SCALE GENOMIC DNA]</scope>
    <source>
        <strain evidence="4 5">Y6</strain>
    </source>
</reference>
<evidence type="ECO:0000256" key="1">
    <source>
        <dbReference type="ARBA" id="ARBA00022741"/>
    </source>
</evidence>
<evidence type="ECO:0008006" key="6">
    <source>
        <dbReference type="Google" id="ProtNLM"/>
    </source>
</evidence>
<evidence type="ECO:0000256" key="2">
    <source>
        <dbReference type="ARBA" id="ARBA00022840"/>
    </source>
</evidence>
<dbReference type="EMBL" id="JADCSA010000003">
    <property type="protein sequence ID" value="MBE7323817.1"/>
    <property type="molecule type" value="Genomic_DNA"/>
</dbReference>
<evidence type="ECO:0000313" key="5">
    <source>
        <dbReference type="Proteomes" id="UP000756387"/>
    </source>
</evidence>
<dbReference type="PANTHER" id="PTHR43384:SF6">
    <property type="entry name" value="SEPTUM SITE-DETERMINING PROTEIN MIND HOMOLOG, CHLOROPLASTIC"/>
    <property type="match status" value="1"/>
</dbReference>
<gene>
    <name evidence="4" type="ORF">IEQ44_04035</name>
</gene>